<sequence>MSYNIEQRKHRPTSDSQKFWGVMTLYERFEQVVALLLATLIAAIIVIALWNLMRQVFFMLVHGSLNPLDHSVFQSVFGMILTLLIALEFKHSILRVLDRQEHIVKVRTIILIALLALARKFIVLDLGTVDALQLAALGFATLALGAVYWLLRERYDRARAQAERSALGDGHE</sequence>
<evidence type="ECO:0000256" key="3">
    <source>
        <dbReference type="ARBA" id="ARBA00022692"/>
    </source>
</evidence>
<evidence type="ECO:0008006" key="9">
    <source>
        <dbReference type="Google" id="ProtNLM"/>
    </source>
</evidence>
<organism evidence="7 8">
    <name type="scientific">Acidihalobacter ferrooxydans</name>
    <dbReference type="NCBI Taxonomy" id="1765967"/>
    <lineage>
        <taxon>Bacteria</taxon>
        <taxon>Pseudomonadati</taxon>
        <taxon>Pseudomonadota</taxon>
        <taxon>Gammaproteobacteria</taxon>
        <taxon>Chromatiales</taxon>
        <taxon>Ectothiorhodospiraceae</taxon>
        <taxon>Acidihalobacter</taxon>
    </lineage>
</organism>
<dbReference type="OrthoDB" id="598027at2"/>
<dbReference type="KEGG" id="afy:BW247_12590"/>
<dbReference type="Proteomes" id="UP000243807">
    <property type="component" value="Chromosome"/>
</dbReference>
<dbReference type="AlphaFoldDB" id="A0A1P8ULL9"/>
<feature type="transmembrane region" description="Helical" evidence="6">
    <location>
        <begin position="72"/>
        <end position="89"/>
    </location>
</feature>
<reference evidence="7 8" key="1">
    <citation type="submission" date="2017-01" db="EMBL/GenBank/DDBJ databases">
        <title>Draft sequence of Acidihalobacter ferrooxidans strain DSM 14175 (strain V8).</title>
        <authorList>
            <person name="Khaleque H.N."/>
            <person name="Ramsay J.P."/>
            <person name="Murphy R.J.T."/>
            <person name="Kaksonen A.H."/>
            <person name="Boxall N.J."/>
            <person name="Watkin E.L.J."/>
        </authorList>
    </citation>
    <scope>NUCLEOTIDE SEQUENCE [LARGE SCALE GENOMIC DNA]</scope>
    <source>
        <strain evidence="7 8">V8</strain>
    </source>
</reference>
<dbReference type="InterPro" id="IPR020948">
    <property type="entry name" value="P_starv_induced_PsiE-like"/>
</dbReference>
<evidence type="ECO:0000256" key="6">
    <source>
        <dbReference type="SAM" id="Phobius"/>
    </source>
</evidence>
<protein>
    <recommendedName>
        <fullName evidence="9">Diguanylate cyclase</fullName>
    </recommendedName>
</protein>
<accession>A0A1P8ULL9</accession>
<evidence type="ECO:0000313" key="7">
    <source>
        <dbReference type="EMBL" id="APZ44703.1"/>
    </source>
</evidence>
<keyword evidence="5 6" id="KW-0472">Membrane</keyword>
<dbReference type="GO" id="GO:0005886">
    <property type="term" value="C:plasma membrane"/>
    <property type="evidence" value="ECO:0007669"/>
    <property type="project" value="UniProtKB-SubCell"/>
</dbReference>
<proteinExistence type="predicted"/>
<name>A0A1P8ULL9_9GAMM</name>
<comment type="subcellular location">
    <subcellularLocation>
        <location evidence="1">Cell membrane</location>
        <topology evidence="1">Multi-pass membrane protein</topology>
    </subcellularLocation>
</comment>
<dbReference type="STRING" id="1765967.BW247_12590"/>
<dbReference type="Pfam" id="PF06146">
    <property type="entry name" value="PsiE"/>
    <property type="match status" value="1"/>
</dbReference>
<feature type="transmembrane region" description="Helical" evidence="6">
    <location>
        <begin position="32"/>
        <end position="52"/>
    </location>
</feature>
<feature type="transmembrane region" description="Helical" evidence="6">
    <location>
        <begin position="132"/>
        <end position="151"/>
    </location>
</feature>
<evidence type="ECO:0000256" key="1">
    <source>
        <dbReference type="ARBA" id="ARBA00004651"/>
    </source>
</evidence>
<keyword evidence="2" id="KW-1003">Cell membrane</keyword>
<gene>
    <name evidence="7" type="ORF">BW247_12590</name>
</gene>
<keyword evidence="3 6" id="KW-0812">Transmembrane</keyword>
<evidence type="ECO:0000256" key="4">
    <source>
        <dbReference type="ARBA" id="ARBA00022989"/>
    </source>
</evidence>
<keyword evidence="4 6" id="KW-1133">Transmembrane helix</keyword>
<evidence type="ECO:0000256" key="5">
    <source>
        <dbReference type="ARBA" id="ARBA00023136"/>
    </source>
</evidence>
<evidence type="ECO:0000256" key="2">
    <source>
        <dbReference type="ARBA" id="ARBA00022475"/>
    </source>
</evidence>
<evidence type="ECO:0000313" key="8">
    <source>
        <dbReference type="Proteomes" id="UP000243807"/>
    </source>
</evidence>
<feature type="transmembrane region" description="Helical" evidence="6">
    <location>
        <begin position="109"/>
        <end position="126"/>
    </location>
</feature>
<keyword evidence="8" id="KW-1185">Reference proteome</keyword>
<dbReference type="EMBL" id="CP019434">
    <property type="protein sequence ID" value="APZ44703.1"/>
    <property type="molecule type" value="Genomic_DNA"/>
</dbReference>